<evidence type="ECO:0000256" key="1">
    <source>
        <dbReference type="ARBA" id="ARBA00043996"/>
    </source>
</evidence>
<dbReference type="CDD" id="cd00519">
    <property type="entry name" value="Lipase_3"/>
    <property type="match status" value="1"/>
</dbReference>
<evidence type="ECO:0000313" key="6">
    <source>
        <dbReference type="Proteomes" id="UP000034291"/>
    </source>
</evidence>
<comment type="caution">
    <text evidence="5">The sequence shown here is derived from an EMBL/GenBank/DDBJ whole genome shotgun (WGS) entry which is preliminary data.</text>
</comment>
<feature type="non-terminal residue" evidence="5">
    <location>
        <position position="426"/>
    </location>
</feature>
<comment type="catalytic activity">
    <reaction evidence="2">
        <text>a diacylglycerol + H2O = a monoacylglycerol + a fatty acid + H(+)</text>
        <dbReference type="Rhea" id="RHEA:32731"/>
        <dbReference type="ChEBI" id="CHEBI:15377"/>
        <dbReference type="ChEBI" id="CHEBI:15378"/>
        <dbReference type="ChEBI" id="CHEBI:17408"/>
        <dbReference type="ChEBI" id="CHEBI:18035"/>
        <dbReference type="ChEBI" id="CHEBI:28868"/>
    </reaction>
</comment>
<dbReference type="OrthoDB" id="438440at2759"/>
<dbReference type="PANTHER" id="PTHR45856:SF24">
    <property type="entry name" value="FUNGAL LIPASE-LIKE DOMAIN-CONTAINING PROTEIN"/>
    <property type="match status" value="1"/>
</dbReference>
<dbReference type="AlphaFoldDB" id="A0A0F8WD22"/>
<dbReference type="SUPFAM" id="SSF53474">
    <property type="entry name" value="alpha/beta-Hydrolases"/>
    <property type="match status" value="1"/>
</dbReference>
<evidence type="ECO:0000256" key="3">
    <source>
        <dbReference type="ARBA" id="ARBA00048461"/>
    </source>
</evidence>
<dbReference type="InterPro" id="IPR002921">
    <property type="entry name" value="Fungal_lipase-type"/>
</dbReference>
<dbReference type="EMBL" id="JZBS01003189">
    <property type="protein sequence ID" value="KKK15760.1"/>
    <property type="molecule type" value="Genomic_DNA"/>
</dbReference>
<accession>A0A0F8WD22</accession>
<proteinExistence type="inferred from homology"/>
<sequence length="426" mass="45744">MRKAFAKKVANSFTRSKTFRSTAEASAGSSASVADVSQSNHSAAASHNLREVSVRLDDYLERVDLSAGEVEIDVVSMSRQIEKVQSYQNGLLPDSVGPIPISERELSLIKLGAWSAKAVYGPGRVGEVDAPEEFSDYQPTAYRQDIGASLLDGTVKATCVQLFSSHAEKVAPKLLVIAIRGSTSKRKDWTVNFDDMGTGTDGDGRGSFIDTAQNSETRSFQVHGGFLACAKAMADKVSGAVSSVLSDAEKEEPATEIQLLFTGHSAGGAVASLLYAHMMSKNSSPLTDLSSSHFSPILSEFRSIDCVVFGSPPVSKPGLDTYGTEHSTFLSIINEGDPVPRIDKDYIETLLLLYISPMPAFPVHRDLPPMRLDTAGTILFLKDGQPGFCAVAEDDSQKGIKNVLATTIFGNPRAHKMDIYLVKLGL</sequence>
<dbReference type="Pfam" id="PF01764">
    <property type="entry name" value="Lipase_3"/>
    <property type="match status" value="1"/>
</dbReference>
<evidence type="ECO:0000256" key="2">
    <source>
        <dbReference type="ARBA" id="ARBA00047591"/>
    </source>
</evidence>
<evidence type="ECO:0000259" key="4">
    <source>
        <dbReference type="Pfam" id="PF01764"/>
    </source>
</evidence>
<dbReference type="Proteomes" id="UP000034291">
    <property type="component" value="Unassembled WGS sequence"/>
</dbReference>
<dbReference type="PANTHER" id="PTHR45856">
    <property type="entry name" value="ALPHA/BETA-HYDROLASES SUPERFAMILY PROTEIN"/>
    <property type="match status" value="1"/>
</dbReference>
<dbReference type="GO" id="GO:0006629">
    <property type="term" value="P:lipid metabolic process"/>
    <property type="evidence" value="ECO:0007669"/>
    <property type="project" value="InterPro"/>
</dbReference>
<name>A0A0F8WD22_9EURO</name>
<comment type="similarity">
    <text evidence="1">Belongs to the AB hydrolase superfamily. Lipase family. Class 3 subfamily.</text>
</comment>
<evidence type="ECO:0000313" key="5">
    <source>
        <dbReference type="EMBL" id="KKK15760.1"/>
    </source>
</evidence>
<reference evidence="5 6" key="1">
    <citation type="submission" date="2015-02" db="EMBL/GenBank/DDBJ databases">
        <title>Draft Genome Sequences of Two Closely-Related Aflatoxigenic Aspergillus Species Obtained from the Cote d'Ivoire.</title>
        <authorList>
            <person name="Moore G.G."/>
            <person name="Beltz S.B."/>
            <person name="Mack B.M."/>
        </authorList>
    </citation>
    <scope>NUCLEOTIDE SEQUENCE [LARGE SCALE GENOMIC DNA]</scope>
    <source>
        <strain evidence="5 6">SRRC1468</strain>
    </source>
</reference>
<dbReference type="InterPro" id="IPR029058">
    <property type="entry name" value="AB_hydrolase_fold"/>
</dbReference>
<gene>
    <name evidence="5" type="ORF">ARAM_004282</name>
</gene>
<protein>
    <recommendedName>
        <fullName evidence="4">Fungal lipase-type domain-containing protein</fullName>
    </recommendedName>
</protein>
<organism evidence="5 6">
    <name type="scientific">Aspergillus rambellii</name>
    <dbReference type="NCBI Taxonomy" id="308745"/>
    <lineage>
        <taxon>Eukaryota</taxon>
        <taxon>Fungi</taxon>
        <taxon>Dikarya</taxon>
        <taxon>Ascomycota</taxon>
        <taxon>Pezizomycotina</taxon>
        <taxon>Eurotiomycetes</taxon>
        <taxon>Eurotiomycetidae</taxon>
        <taxon>Eurotiales</taxon>
        <taxon>Aspergillaceae</taxon>
        <taxon>Aspergillus</taxon>
        <taxon>Aspergillus subgen. Nidulantes</taxon>
    </lineage>
</organism>
<feature type="domain" description="Fungal lipase-type" evidence="4">
    <location>
        <begin position="176"/>
        <end position="342"/>
    </location>
</feature>
<dbReference type="InterPro" id="IPR051218">
    <property type="entry name" value="Sec_MonoDiacylglyc_Lipase"/>
</dbReference>
<dbReference type="Gene3D" id="3.40.50.1820">
    <property type="entry name" value="alpha/beta hydrolase"/>
    <property type="match status" value="1"/>
</dbReference>
<dbReference type="STRING" id="308745.A0A0F8WD22"/>
<keyword evidence="6" id="KW-1185">Reference proteome</keyword>
<comment type="catalytic activity">
    <reaction evidence="3">
        <text>a monoacylglycerol + H2O = glycerol + a fatty acid + H(+)</text>
        <dbReference type="Rhea" id="RHEA:15245"/>
        <dbReference type="ChEBI" id="CHEBI:15377"/>
        <dbReference type="ChEBI" id="CHEBI:15378"/>
        <dbReference type="ChEBI" id="CHEBI:17408"/>
        <dbReference type="ChEBI" id="CHEBI:17754"/>
        <dbReference type="ChEBI" id="CHEBI:28868"/>
    </reaction>
</comment>